<dbReference type="OrthoDB" id="2440742at2759"/>
<protein>
    <recommendedName>
        <fullName evidence="3">HAT C-terminal dimerisation domain-containing protein</fullName>
    </recommendedName>
</protein>
<gene>
    <name evidence="1" type="ORF">CHRIB12_LOCUS2746</name>
</gene>
<dbReference type="VEuPathDB" id="FungiDB:RhiirFUN_024645"/>
<proteinExistence type="predicted"/>
<name>A0A915YSX8_9GLOM</name>
<accession>A0A915YSX8</accession>
<dbReference type="VEuPathDB" id="FungiDB:RhiirFUN_011242"/>
<dbReference type="AlphaFoldDB" id="A0A915YSX8"/>
<sequence>MAANFKTFVEILPEKADNWQNYCICIACRDVNGRPNALLQKFPFKTERVRNHLKKCQHFKNKYPEIFFELFASETERMEINEFDENIVSSKRLRRESTGSVHSAITSISSLRTSNNSSVGTLDSFITRPLATRSFTKGEQAIFEKLMIQATVSAGFPLRWVENKEVQELFHFLNPALILPRRALRTLGSKFESPEQSTSHQSSDNILYLPNNISSILLDETWWQSLSELVKMILKPYSWTKTISKSILREYENFRRAKELGYVAQRIFGICINAASVERLWSNMGFLHTKRRNRLNYEKTLKMSKLRAAISYKHRVNEVKTIQQQKMKENIAEPIVPIIINSNDNTNLENQEKNPINLEIQKENSNTQDDDSDEEGENNEFQVSLNWNNLINTWGQLLLQEKEAELSAVTDLHCDDDIDIDEFLLNRTHPALDNEAKWNIRDIFIDNLDAPFFVNENTSN</sequence>
<dbReference type="EMBL" id="CAGKOT010000004">
    <property type="protein sequence ID" value="CAB5328752.1"/>
    <property type="molecule type" value="Genomic_DNA"/>
</dbReference>
<evidence type="ECO:0000313" key="2">
    <source>
        <dbReference type="Proteomes" id="UP000684084"/>
    </source>
</evidence>
<organism evidence="1 2">
    <name type="scientific">Rhizophagus irregularis</name>
    <dbReference type="NCBI Taxonomy" id="588596"/>
    <lineage>
        <taxon>Eukaryota</taxon>
        <taxon>Fungi</taxon>
        <taxon>Fungi incertae sedis</taxon>
        <taxon>Mucoromycota</taxon>
        <taxon>Glomeromycotina</taxon>
        <taxon>Glomeromycetes</taxon>
        <taxon>Glomerales</taxon>
        <taxon>Glomeraceae</taxon>
        <taxon>Rhizophagus</taxon>
    </lineage>
</organism>
<reference evidence="1" key="1">
    <citation type="submission" date="2020-05" db="EMBL/GenBank/DDBJ databases">
        <authorList>
            <person name="Rincon C."/>
            <person name="Sanders R I."/>
            <person name="Robbins C."/>
            <person name="Chaturvedi A."/>
        </authorList>
    </citation>
    <scope>NUCLEOTIDE SEQUENCE</scope>
    <source>
        <strain evidence="1">CHB12</strain>
    </source>
</reference>
<comment type="caution">
    <text evidence="1">The sequence shown here is derived from an EMBL/GenBank/DDBJ whole genome shotgun (WGS) entry which is preliminary data.</text>
</comment>
<evidence type="ECO:0008006" key="3">
    <source>
        <dbReference type="Google" id="ProtNLM"/>
    </source>
</evidence>
<dbReference type="Proteomes" id="UP000684084">
    <property type="component" value="Unassembled WGS sequence"/>
</dbReference>
<evidence type="ECO:0000313" key="1">
    <source>
        <dbReference type="EMBL" id="CAB5328752.1"/>
    </source>
</evidence>